<evidence type="ECO:0000313" key="11">
    <source>
        <dbReference type="Proteomes" id="UP001140949"/>
    </source>
</evidence>
<feature type="compositionally biased region" description="Basic and acidic residues" evidence="8">
    <location>
        <begin position="81"/>
        <end position="93"/>
    </location>
</feature>
<dbReference type="GO" id="GO:0005681">
    <property type="term" value="C:spliceosomal complex"/>
    <property type="evidence" value="ECO:0007669"/>
    <property type="project" value="InterPro"/>
</dbReference>
<feature type="compositionally biased region" description="Basic residues" evidence="8">
    <location>
        <begin position="1"/>
        <end position="13"/>
    </location>
</feature>
<dbReference type="InterPro" id="IPR040050">
    <property type="entry name" value="ZNF830-like"/>
</dbReference>
<dbReference type="InterPro" id="IPR036236">
    <property type="entry name" value="Znf_C2H2_sf"/>
</dbReference>
<keyword evidence="6" id="KW-0539">Nucleus</keyword>
<keyword evidence="2" id="KW-0479">Metal-binding</keyword>
<feature type="compositionally biased region" description="Basic and acidic residues" evidence="8">
    <location>
        <begin position="14"/>
        <end position="24"/>
    </location>
</feature>
<evidence type="ECO:0000256" key="2">
    <source>
        <dbReference type="ARBA" id="ARBA00022723"/>
    </source>
</evidence>
<dbReference type="GO" id="GO:0033260">
    <property type="term" value="P:nuclear DNA replication"/>
    <property type="evidence" value="ECO:0007669"/>
    <property type="project" value="TreeGrafter"/>
</dbReference>
<dbReference type="GO" id="GO:0044773">
    <property type="term" value="P:mitotic DNA damage checkpoint signaling"/>
    <property type="evidence" value="ECO:0007669"/>
    <property type="project" value="TreeGrafter"/>
</dbReference>
<dbReference type="PANTHER" id="PTHR13278:SF0">
    <property type="entry name" value="ZINC FINGER PROTEIN 830"/>
    <property type="match status" value="1"/>
</dbReference>
<evidence type="ECO:0000256" key="6">
    <source>
        <dbReference type="ARBA" id="ARBA00023242"/>
    </source>
</evidence>
<proteinExistence type="predicted"/>
<dbReference type="GO" id="GO:0033314">
    <property type="term" value="P:mitotic DNA replication checkpoint signaling"/>
    <property type="evidence" value="ECO:0007669"/>
    <property type="project" value="TreeGrafter"/>
</dbReference>
<evidence type="ECO:0000256" key="1">
    <source>
        <dbReference type="ARBA" id="ARBA00004123"/>
    </source>
</evidence>
<keyword evidence="5 7" id="KW-0175">Coiled coil</keyword>
<dbReference type="GO" id="GO:0003676">
    <property type="term" value="F:nucleic acid binding"/>
    <property type="evidence" value="ECO:0007669"/>
    <property type="project" value="InterPro"/>
</dbReference>
<evidence type="ECO:0000256" key="7">
    <source>
        <dbReference type="SAM" id="Coils"/>
    </source>
</evidence>
<evidence type="ECO:0000256" key="4">
    <source>
        <dbReference type="ARBA" id="ARBA00022833"/>
    </source>
</evidence>
<dbReference type="AlphaFoldDB" id="A0AAX6DSX2"/>
<evidence type="ECO:0000256" key="3">
    <source>
        <dbReference type="ARBA" id="ARBA00022771"/>
    </source>
</evidence>
<feature type="region of interest" description="Disordered" evidence="8">
    <location>
        <begin position="78"/>
        <end position="103"/>
    </location>
</feature>
<comment type="caution">
    <text evidence="10">The sequence shown here is derived from an EMBL/GenBank/DDBJ whole genome shotgun (WGS) entry which is preliminary data.</text>
</comment>
<keyword evidence="3" id="KW-0863">Zinc-finger</keyword>
<dbReference type="GO" id="GO:0008270">
    <property type="term" value="F:zinc ion binding"/>
    <property type="evidence" value="ECO:0007669"/>
    <property type="project" value="UniProtKB-KW"/>
</dbReference>
<accession>A0AAX6DSX2</accession>
<keyword evidence="11" id="KW-1185">Reference proteome</keyword>
<evidence type="ECO:0000256" key="8">
    <source>
        <dbReference type="SAM" id="MobiDB-lite"/>
    </source>
</evidence>
<dbReference type="InterPro" id="IPR013087">
    <property type="entry name" value="Znf_C2H2_type"/>
</dbReference>
<name>A0AAX6DSX2_IRIPA</name>
<feature type="compositionally biased region" description="Acidic residues" evidence="8">
    <location>
        <begin position="355"/>
        <end position="366"/>
    </location>
</feature>
<feature type="region of interest" description="Disordered" evidence="8">
    <location>
        <begin position="1"/>
        <end position="24"/>
    </location>
</feature>
<evidence type="ECO:0000259" key="9">
    <source>
        <dbReference type="Pfam" id="PF12874"/>
    </source>
</evidence>
<feature type="coiled-coil region" evidence="7">
    <location>
        <begin position="283"/>
        <end position="317"/>
    </location>
</feature>
<dbReference type="EMBL" id="JANAVB010042020">
    <property type="protein sequence ID" value="KAJ6794864.1"/>
    <property type="molecule type" value="Genomic_DNA"/>
</dbReference>
<feature type="region of interest" description="Disordered" evidence="8">
    <location>
        <begin position="337"/>
        <end position="375"/>
    </location>
</feature>
<gene>
    <name evidence="10" type="ORF">M6B38_228150</name>
</gene>
<dbReference type="PANTHER" id="PTHR13278">
    <property type="entry name" value="ZINC FINGER PROTEIN 830"/>
    <property type="match status" value="1"/>
</dbReference>
<reference evidence="10" key="1">
    <citation type="journal article" date="2023" name="GigaByte">
        <title>Genome assembly of the bearded iris, Iris pallida Lam.</title>
        <authorList>
            <person name="Bruccoleri R.E."/>
            <person name="Oakeley E.J."/>
            <person name="Faust A.M.E."/>
            <person name="Altorfer M."/>
            <person name="Dessus-Babus S."/>
            <person name="Burckhardt D."/>
            <person name="Oertli M."/>
            <person name="Naumann U."/>
            <person name="Petersen F."/>
            <person name="Wong J."/>
        </authorList>
    </citation>
    <scope>NUCLEOTIDE SEQUENCE</scope>
    <source>
        <strain evidence="10">GSM-AAB239-AS_SAM_17_03QT</strain>
    </source>
</reference>
<protein>
    <submittedName>
        <fullName evidence="10">Zinc finger protein 830 isoform X2</fullName>
    </submittedName>
</protein>
<reference evidence="10" key="2">
    <citation type="submission" date="2023-04" db="EMBL/GenBank/DDBJ databases">
        <authorList>
            <person name="Bruccoleri R.E."/>
            <person name="Oakeley E.J."/>
            <person name="Faust A.-M."/>
            <person name="Dessus-Babus S."/>
            <person name="Altorfer M."/>
            <person name="Burckhardt D."/>
            <person name="Oertli M."/>
            <person name="Naumann U."/>
            <person name="Petersen F."/>
            <person name="Wong J."/>
        </authorList>
    </citation>
    <scope>NUCLEOTIDE SEQUENCE</scope>
    <source>
        <strain evidence="10">GSM-AAB239-AS_SAM_17_03QT</strain>
        <tissue evidence="10">Leaf</tissue>
    </source>
</reference>
<keyword evidence="4" id="KW-0862">Zinc</keyword>
<organism evidence="10 11">
    <name type="scientific">Iris pallida</name>
    <name type="common">Sweet iris</name>
    <dbReference type="NCBI Taxonomy" id="29817"/>
    <lineage>
        <taxon>Eukaryota</taxon>
        <taxon>Viridiplantae</taxon>
        <taxon>Streptophyta</taxon>
        <taxon>Embryophyta</taxon>
        <taxon>Tracheophyta</taxon>
        <taxon>Spermatophyta</taxon>
        <taxon>Magnoliopsida</taxon>
        <taxon>Liliopsida</taxon>
        <taxon>Asparagales</taxon>
        <taxon>Iridaceae</taxon>
        <taxon>Iridoideae</taxon>
        <taxon>Irideae</taxon>
        <taxon>Iris</taxon>
    </lineage>
</organism>
<dbReference type="SUPFAM" id="SSF57667">
    <property type="entry name" value="beta-beta-alpha zinc fingers"/>
    <property type="match status" value="1"/>
</dbReference>
<dbReference type="Pfam" id="PF12874">
    <property type="entry name" value="zf-met"/>
    <property type="match status" value="1"/>
</dbReference>
<feature type="domain" description="C2H2-type" evidence="9">
    <location>
        <begin position="40"/>
        <end position="63"/>
    </location>
</feature>
<evidence type="ECO:0000256" key="5">
    <source>
        <dbReference type="ARBA" id="ARBA00023054"/>
    </source>
</evidence>
<evidence type="ECO:0000313" key="10">
    <source>
        <dbReference type="EMBL" id="KAJ6794864.1"/>
    </source>
</evidence>
<comment type="subcellular location">
    <subcellularLocation>
        <location evidence="1">Nucleus</location>
    </subcellularLocation>
</comment>
<dbReference type="Proteomes" id="UP001140949">
    <property type="component" value="Unassembled WGS sequence"/>
</dbReference>
<sequence length="375" mass="42572">MDSRAQRKALFRSKVREASQKRDKRIDSPLVRYNEYDQPVCRVCNVILKSEALWPAHQASRKHHEAIENVKAAAAGVSQDSKIKKDEQVEVHKPRSSSILPEGFFDNQDAKRQKSGISETTVVKLPAGSSSFDVPHKRKEVPHNPGHTVEVAVSSKKANRLTNDHLVEREERSENKHFAELDQLSNKTNYSDGKQIKGVLPESFFDFKERNDSQTGTQHSETQSHINHLEAGQVKGELPKDLESTQAKGALPEGFFDNKDADLRARGIKPVKVDINDAYKEFEKEIQDDLQEVDTRLEEEEIDAAYVREEFESLEQKAYREKVDMVKKQLMEFKAARLAKGGQKSPAFKGKESSDDSSSDEDDESFAVDWRAKHL</sequence>